<feature type="binding site" evidence="5">
    <location>
        <position position="514"/>
    </location>
    <ligand>
        <name>Fe cation</name>
        <dbReference type="ChEBI" id="CHEBI:24875"/>
        <note>catalytic</note>
    </ligand>
</feature>
<evidence type="ECO:0000256" key="4">
    <source>
        <dbReference type="ARBA" id="ARBA00023004"/>
    </source>
</evidence>
<dbReference type="GO" id="GO:0010436">
    <property type="term" value="F:carotenoid dioxygenase activity"/>
    <property type="evidence" value="ECO:0007669"/>
    <property type="project" value="TreeGrafter"/>
</dbReference>
<evidence type="ECO:0000256" key="3">
    <source>
        <dbReference type="ARBA" id="ARBA00023002"/>
    </source>
</evidence>
<dbReference type="GO" id="GO:0003834">
    <property type="term" value="F:beta-carotene 15,15'-dioxygenase activity"/>
    <property type="evidence" value="ECO:0007669"/>
    <property type="project" value="TreeGrafter"/>
</dbReference>
<dbReference type="Pfam" id="PF03055">
    <property type="entry name" value="RPE65"/>
    <property type="match status" value="1"/>
</dbReference>
<organism evidence="7 8">
    <name type="scientific">Allacma fusca</name>
    <dbReference type="NCBI Taxonomy" id="39272"/>
    <lineage>
        <taxon>Eukaryota</taxon>
        <taxon>Metazoa</taxon>
        <taxon>Ecdysozoa</taxon>
        <taxon>Arthropoda</taxon>
        <taxon>Hexapoda</taxon>
        <taxon>Collembola</taxon>
        <taxon>Symphypleona</taxon>
        <taxon>Sminthuridae</taxon>
        <taxon>Allacma</taxon>
    </lineage>
</organism>
<name>A0A8J2NJ66_9HEXA</name>
<evidence type="ECO:0000256" key="5">
    <source>
        <dbReference type="PIRSR" id="PIRSR604294-1"/>
    </source>
</evidence>
<evidence type="ECO:0000313" key="8">
    <source>
        <dbReference type="Proteomes" id="UP000708208"/>
    </source>
</evidence>
<keyword evidence="3" id="KW-0560">Oxidoreductase</keyword>
<feature type="binding site" evidence="5">
    <location>
        <position position="237"/>
    </location>
    <ligand>
        <name>Fe cation</name>
        <dbReference type="ChEBI" id="CHEBI:24875"/>
        <note>catalytic</note>
    </ligand>
</feature>
<keyword evidence="2 5" id="KW-0479">Metal-binding</keyword>
<comment type="cofactor">
    <cofactor evidence="5">
        <name>Fe(2+)</name>
        <dbReference type="ChEBI" id="CHEBI:29033"/>
    </cofactor>
    <text evidence="5">Binds 1 Fe(2+) ion per subunit.</text>
</comment>
<evidence type="ECO:0000256" key="6">
    <source>
        <dbReference type="SAM" id="MobiDB-lite"/>
    </source>
</evidence>
<evidence type="ECO:0000313" key="7">
    <source>
        <dbReference type="EMBL" id="CAG7659416.1"/>
    </source>
</evidence>
<keyword evidence="8" id="KW-1185">Reference proteome</keyword>
<dbReference type="GO" id="GO:0042574">
    <property type="term" value="P:retinal metabolic process"/>
    <property type="evidence" value="ECO:0007669"/>
    <property type="project" value="TreeGrafter"/>
</dbReference>
<gene>
    <name evidence="7" type="ORF">AFUS01_LOCUS1236</name>
</gene>
<evidence type="ECO:0000256" key="1">
    <source>
        <dbReference type="ARBA" id="ARBA00006787"/>
    </source>
</evidence>
<dbReference type="EMBL" id="CAJVCH010006878">
    <property type="protein sequence ID" value="CAG7659416.1"/>
    <property type="molecule type" value="Genomic_DNA"/>
</dbReference>
<feature type="binding site" evidence="5">
    <location>
        <position position="178"/>
    </location>
    <ligand>
        <name>Fe cation</name>
        <dbReference type="ChEBI" id="CHEBI:24875"/>
        <note>catalytic</note>
    </ligand>
</feature>
<reference evidence="7" key="1">
    <citation type="submission" date="2021-06" db="EMBL/GenBank/DDBJ databases">
        <authorList>
            <person name="Hodson N. C."/>
            <person name="Mongue J. A."/>
            <person name="Jaron S. K."/>
        </authorList>
    </citation>
    <scope>NUCLEOTIDE SEQUENCE</scope>
</reference>
<keyword evidence="4 5" id="KW-0408">Iron</keyword>
<dbReference type="Proteomes" id="UP000708208">
    <property type="component" value="Unassembled WGS sequence"/>
</dbReference>
<accession>A0A8J2NJ66</accession>
<proteinExistence type="inferred from homology"/>
<protein>
    <recommendedName>
        <fullName evidence="9">Carotenoid cleavage dioxygenase</fullName>
    </recommendedName>
</protein>
<dbReference type="PANTHER" id="PTHR10543">
    <property type="entry name" value="BETA-CAROTENE DIOXYGENASE"/>
    <property type="match status" value="1"/>
</dbReference>
<feature type="binding site" evidence="5">
    <location>
        <position position="309"/>
    </location>
    <ligand>
        <name>Fe cation</name>
        <dbReference type="ChEBI" id="CHEBI:24875"/>
        <note>catalytic</note>
    </ligand>
</feature>
<dbReference type="OrthoDB" id="1069523at2759"/>
<comment type="caution">
    <text evidence="7">The sequence shown here is derived from an EMBL/GenBank/DDBJ whole genome shotgun (WGS) entry which is preliminary data.</text>
</comment>
<dbReference type="PANTHER" id="PTHR10543:SF24">
    <property type="entry name" value="CAROTENOID ISOMEROOXYGENASE"/>
    <property type="match status" value="1"/>
</dbReference>
<dbReference type="GO" id="GO:0016121">
    <property type="term" value="P:carotene catabolic process"/>
    <property type="evidence" value="ECO:0007669"/>
    <property type="project" value="TreeGrafter"/>
</dbReference>
<feature type="compositionally biased region" description="Basic and acidic residues" evidence="6">
    <location>
        <begin position="1"/>
        <end position="11"/>
    </location>
</feature>
<feature type="region of interest" description="Disordered" evidence="6">
    <location>
        <begin position="1"/>
        <end position="28"/>
    </location>
</feature>
<dbReference type="AlphaFoldDB" id="A0A8J2NJ66"/>
<sequence>MPANLTEDKDLSPLFRSTEELEEPEEAVIEGEVPSWLNGTLFRTGPGKFDIGNFTVNHWLDGYAILSKFEIGNSKVKFHKRFLRSDAYQKAMLAGRSILTEFGTKGSADPNKNIFSRLVSSVFPVEMTDNDCVSIFPIGPDLFTTSDSCFMRKMTQDLETCEKVDTNKYFGLNGASAHPLREEDGTVYNIGFSCLTGLKFNVYKIPRKGFTSKEMMKNSKVIASIPSRWSTGLAYNHSFGMTENYLIFIEQPYIVSFSKLASSVVKGGSAFKDWLEWKSEEKNRFVVIEKSGKLIKTEYYSSSAFFFLHFINAYEQDGEIIIDINAYKSPAVLDKMYIRDLRSTSTVEEVDPPCAQRFIIPLIDPKAAPEEVNLVRAEGTLARAIKAGHVITLYPEIKSDYGLELPAINKNFLGKKANYFYAAGTVCENIFSNSLCKINLETRETQFWRRSEFMYPGEPVFIRNPQGQAEDDGVIISAVTDVSKENDFLVFIDAKSWQEIGRALFSSHVPQALHGLFLENPSS</sequence>
<dbReference type="GO" id="GO:0046872">
    <property type="term" value="F:metal ion binding"/>
    <property type="evidence" value="ECO:0007669"/>
    <property type="project" value="UniProtKB-KW"/>
</dbReference>
<comment type="similarity">
    <text evidence="1">Belongs to the carotenoid oxygenase family.</text>
</comment>
<evidence type="ECO:0008006" key="9">
    <source>
        <dbReference type="Google" id="ProtNLM"/>
    </source>
</evidence>
<dbReference type="InterPro" id="IPR004294">
    <property type="entry name" value="Carotenoid_Oase"/>
</dbReference>
<evidence type="ECO:0000256" key="2">
    <source>
        <dbReference type="ARBA" id="ARBA00022723"/>
    </source>
</evidence>